<organism evidence="2">
    <name type="scientific">Oikopleura dioica</name>
    <name type="common">Tunicate</name>
    <dbReference type="NCBI Taxonomy" id="34765"/>
    <lineage>
        <taxon>Eukaryota</taxon>
        <taxon>Metazoa</taxon>
        <taxon>Chordata</taxon>
        <taxon>Tunicata</taxon>
        <taxon>Appendicularia</taxon>
        <taxon>Copelata</taxon>
        <taxon>Oikopleuridae</taxon>
        <taxon>Oikopleura</taxon>
    </lineage>
</organism>
<keyword evidence="3" id="KW-1185">Reference proteome</keyword>
<evidence type="ECO:0000313" key="3">
    <source>
        <dbReference type="Proteomes" id="UP000001307"/>
    </source>
</evidence>
<gene>
    <name evidence="2" type="ORF">GSOID_T00002993001</name>
</gene>
<proteinExistence type="predicted"/>
<sequence length="207" mass="24558">MRDELTQKEYESFINELAGQELSKKEQIQFFKPPVPTAFSRYYKAPQPKKKISSGRLEAMARASTHLVFRQESEWTKWHRIRQTSPQYDVGYSQFISNSCGIYPEEEKENIARRARRYELHSANTERHRERILSRLEVVRKTQSANDANRAQRLQKKSPFNRNSRENPSLLQRSRLSNHQRQDNFLEPKALSIPVDPFCLKRPRLPK</sequence>
<feature type="region of interest" description="Disordered" evidence="1">
    <location>
        <begin position="142"/>
        <end position="178"/>
    </location>
</feature>
<evidence type="ECO:0000256" key="1">
    <source>
        <dbReference type="SAM" id="MobiDB-lite"/>
    </source>
</evidence>
<dbReference type="OrthoDB" id="10324629at2759"/>
<protein>
    <submittedName>
        <fullName evidence="2">Uncharacterized protein</fullName>
    </submittedName>
</protein>
<evidence type="ECO:0000313" key="2">
    <source>
        <dbReference type="EMBL" id="CBY12927.1"/>
    </source>
</evidence>
<dbReference type="InParanoid" id="E4XT65"/>
<accession>E4XT65</accession>
<dbReference type="Proteomes" id="UP000001307">
    <property type="component" value="Unassembled WGS sequence"/>
</dbReference>
<name>E4XT65_OIKDI</name>
<feature type="compositionally biased region" description="Polar residues" evidence="1">
    <location>
        <begin position="158"/>
        <end position="178"/>
    </location>
</feature>
<dbReference type="AlphaFoldDB" id="E4XT65"/>
<reference evidence="2" key="1">
    <citation type="journal article" date="2010" name="Science">
        <title>Plasticity of animal genome architecture unmasked by rapid evolution of a pelagic tunicate.</title>
        <authorList>
            <person name="Denoeud F."/>
            <person name="Henriet S."/>
            <person name="Mungpakdee S."/>
            <person name="Aury J.M."/>
            <person name="Da Silva C."/>
            <person name="Brinkmann H."/>
            <person name="Mikhaleva J."/>
            <person name="Olsen L.C."/>
            <person name="Jubin C."/>
            <person name="Canestro C."/>
            <person name="Bouquet J.M."/>
            <person name="Danks G."/>
            <person name="Poulain J."/>
            <person name="Campsteijn C."/>
            <person name="Adamski M."/>
            <person name="Cross I."/>
            <person name="Yadetie F."/>
            <person name="Muffato M."/>
            <person name="Louis A."/>
            <person name="Butcher S."/>
            <person name="Tsagkogeorga G."/>
            <person name="Konrad A."/>
            <person name="Singh S."/>
            <person name="Jensen M.F."/>
            <person name="Cong E.H."/>
            <person name="Eikeseth-Otteraa H."/>
            <person name="Noel B."/>
            <person name="Anthouard V."/>
            <person name="Porcel B.M."/>
            <person name="Kachouri-Lafond R."/>
            <person name="Nishino A."/>
            <person name="Ugolini M."/>
            <person name="Chourrout P."/>
            <person name="Nishida H."/>
            <person name="Aasland R."/>
            <person name="Huzurbazar S."/>
            <person name="Westhof E."/>
            <person name="Delsuc F."/>
            <person name="Lehrach H."/>
            <person name="Reinhardt R."/>
            <person name="Weissenbach J."/>
            <person name="Roy S.W."/>
            <person name="Artiguenave F."/>
            <person name="Postlethwait J.H."/>
            <person name="Manak J.R."/>
            <person name="Thompson E.M."/>
            <person name="Jaillon O."/>
            <person name="Du Pasquier L."/>
            <person name="Boudinot P."/>
            <person name="Liberles D.A."/>
            <person name="Volff J.N."/>
            <person name="Philippe H."/>
            <person name="Lenhard B."/>
            <person name="Roest Crollius H."/>
            <person name="Wincker P."/>
            <person name="Chourrout D."/>
        </authorList>
    </citation>
    <scope>NUCLEOTIDE SEQUENCE [LARGE SCALE GENOMIC DNA]</scope>
</reference>
<dbReference type="EMBL" id="FN653149">
    <property type="protein sequence ID" value="CBY12927.1"/>
    <property type="molecule type" value="Genomic_DNA"/>
</dbReference>